<evidence type="ECO:0000313" key="4">
    <source>
        <dbReference type="Proteomes" id="UP000198744"/>
    </source>
</evidence>
<protein>
    <submittedName>
        <fullName evidence="3">VPLPA-CTERM protein sorting domain-containing protein</fullName>
    </submittedName>
</protein>
<dbReference type="EMBL" id="FOBS01000004">
    <property type="protein sequence ID" value="SEM09807.1"/>
    <property type="molecule type" value="Genomic_DNA"/>
</dbReference>
<dbReference type="RefSeq" id="WP_093882400.1">
    <property type="nucleotide sequence ID" value="NZ_FOBS01000004.1"/>
</dbReference>
<feature type="chain" id="PRO_5011794723" evidence="2">
    <location>
        <begin position="25"/>
        <end position="251"/>
    </location>
</feature>
<evidence type="ECO:0000256" key="2">
    <source>
        <dbReference type="SAM" id="SignalP"/>
    </source>
</evidence>
<name>A0A1H7VLY0_9BACT</name>
<feature type="signal peptide" evidence="2">
    <location>
        <begin position="1"/>
        <end position="24"/>
    </location>
</feature>
<dbReference type="Proteomes" id="UP000198744">
    <property type="component" value="Unassembled WGS sequence"/>
</dbReference>
<keyword evidence="4" id="KW-1185">Reference proteome</keyword>
<accession>A0A1H7VLY0</accession>
<dbReference type="STRING" id="43775.SAMN04489760_10442"/>
<keyword evidence="2" id="KW-0732">Signal</keyword>
<evidence type="ECO:0000313" key="3">
    <source>
        <dbReference type="EMBL" id="SEM09807.1"/>
    </source>
</evidence>
<dbReference type="InterPro" id="IPR022472">
    <property type="entry name" value="VPLPA-CTERM"/>
</dbReference>
<keyword evidence="1" id="KW-0812">Transmembrane</keyword>
<keyword evidence="1" id="KW-0472">Membrane</keyword>
<evidence type="ECO:0000256" key="1">
    <source>
        <dbReference type="SAM" id="Phobius"/>
    </source>
</evidence>
<feature type="transmembrane region" description="Helical" evidence="1">
    <location>
        <begin position="228"/>
        <end position="245"/>
    </location>
</feature>
<keyword evidence="1" id="KW-1133">Transmembrane helix</keyword>
<dbReference type="NCBIfam" id="TIGR03370">
    <property type="entry name" value="VPLPA-CTERM"/>
    <property type="match status" value="1"/>
</dbReference>
<dbReference type="OrthoDB" id="5431618at2"/>
<organism evidence="3 4">
    <name type="scientific">Syntrophus gentianae</name>
    <dbReference type="NCBI Taxonomy" id="43775"/>
    <lineage>
        <taxon>Bacteria</taxon>
        <taxon>Pseudomonadati</taxon>
        <taxon>Thermodesulfobacteriota</taxon>
        <taxon>Syntrophia</taxon>
        <taxon>Syntrophales</taxon>
        <taxon>Syntrophaceae</taxon>
        <taxon>Syntrophus</taxon>
    </lineage>
</organism>
<gene>
    <name evidence="3" type="ORF">SAMN04489760_10442</name>
</gene>
<dbReference type="AlphaFoldDB" id="A0A1H7VLY0"/>
<sequence>MVKRAMMITAVTAILILVAQMASAYTITTGSSFGPYQSGQGGEFTLQADNALQSILSGYISGTTADIKQQNPLSSETQQGTFQSFCLEKDEYLYTGATYAVTISNSANGGGKNTNSGDPISLGTAYLYSNFAKGTLSGYNYSYESQRETSAAALQHAIWYLENEETYADAGGTSNIFLNAVISQFGSLENADDDSNGAYGIKVANLWVPGHEGDLAYARQDQLVATPIPAAAWLLASGLVGLIAVRRRNVN</sequence>
<reference evidence="3 4" key="1">
    <citation type="submission" date="2016-10" db="EMBL/GenBank/DDBJ databases">
        <authorList>
            <person name="de Groot N.N."/>
        </authorList>
    </citation>
    <scope>NUCLEOTIDE SEQUENCE [LARGE SCALE GENOMIC DNA]</scope>
    <source>
        <strain evidence="3 4">DSM 8423</strain>
    </source>
</reference>
<proteinExistence type="predicted"/>